<evidence type="ECO:0000313" key="4">
    <source>
        <dbReference type="Proteomes" id="UP000029525"/>
    </source>
</evidence>
<dbReference type="OrthoDB" id="1076667at2"/>
<feature type="signal peptide" evidence="2">
    <location>
        <begin position="1"/>
        <end position="19"/>
    </location>
</feature>
<protein>
    <submittedName>
        <fullName evidence="3">Uncharacterized protein</fullName>
    </submittedName>
</protein>
<accession>A0A096CD69</accession>
<keyword evidence="2" id="KW-0732">Signal</keyword>
<reference evidence="3 4" key="1">
    <citation type="submission" date="2014-07" db="EMBL/GenBank/DDBJ databases">
        <authorList>
            <person name="McCorrison J."/>
            <person name="Sanka R."/>
            <person name="Torralba M."/>
            <person name="Gillis M."/>
            <person name="Haft D.H."/>
            <person name="Methe B."/>
            <person name="Sutton G."/>
            <person name="Nelson K.E."/>
        </authorList>
    </citation>
    <scope>NUCLEOTIDE SEQUENCE [LARGE SCALE GENOMIC DNA]</scope>
    <source>
        <strain evidence="3 4">DNF00320</strain>
    </source>
</reference>
<evidence type="ECO:0000313" key="3">
    <source>
        <dbReference type="EMBL" id="KGF43194.1"/>
    </source>
</evidence>
<evidence type="ECO:0000256" key="1">
    <source>
        <dbReference type="SAM" id="Coils"/>
    </source>
</evidence>
<feature type="coiled-coil region" evidence="1">
    <location>
        <begin position="27"/>
        <end position="54"/>
    </location>
</feature>
<evidence type="ECO:0000256" key="2">
    <source>
        <dbReference type="SAM" id="SignalP"/>
    </source>
</evidence>
<proteinExistence type="predicted"/>
<dbReference type="Proteomes" id="UP000029525">
    <property type="component" value="Unassembled WGS sequence"/>
</dbReference>
<keyword evidence="1" id="KW-0175">Coiled coil</keyword>
<name>A0A096CD69_9BACT</name>
<dbReference type="AlphaFoldDB" id="A0A096CD69"/>
<gene>
    <name evidence="3" type="ORF">HMPREF0647_10395</name>
</gene>
<dbReference type="EMBL" id="JRNQ01000098">
    <property type="protein sequence ID" value="KGF43194.1"/>
    <property type="molecule type" value="Genomic_DNA"/>
</dbReference>
<comment type="caution">
    <text evidence="3">The sequence shown here is derived from an EMBL/GenBank/DDBJ whole genome shotgun (WGS) entry which is preliminary data.</text>
</comment>
<sequence>MRKLLFVVCGLMLSFSAMAQQPLESQVIELKQKIEAQQQQLNGLSRRVSEVEQLNIDLRKAMDFGKAITTTQGSNGVTYKLISLKGNKAEKTITAVFQMFTTNEMVDMVIAGYEASYVDLYGERQKTENLTVGNDVIVRVFKDTPTNGRIIFNDVHIDKVREIKLLRFDVLNGENKESVMFKDLKVEW</sequence>
<organism evidence="3 4">
    <name type="scientific">Prevotella bivia DNF00320</name>
    <dbReference type="NCBI Taxonomy" id="1401068"/>
    <lineage>
        <taxon>Bacteria</taxon>
        <taxon>Pseudomonadati</taxon>
        <taxon>Bacteroidota</taxon>
        <taxon>Bacteroidia</taxon>
        <taxon>Bacteroidales</taxon>
        <taxon>Prevotellaceae</taxon>
        <taxon>Prevotella</taxon>
    </lineage>
</organism>
<feature type="chain" id="PRO_5001916865" evidence="2">
    <location>
        <begin position="20"/>
        <end position="188"/>
    </location>
</feature>